<feature type="transmembrane region" description="Helical" evidence="1">
    <location>
        <begin position="20"/>
        <end position="39"/>
    </location>
</feature>
<keyword evidence="1" id="KW-1133">Transmembrane helix</keyword>
<keyword evidence="1" id="KW-0472">Membrane</keyword>
<keyword evidence="1" id="KW-0812">Transmembrane</keyword>
<sequence length="101" mass="11319">MLPSLYDAVKYTLEWMVPLLPQIPIVPFGIAARGVLVRYRAHYTPKRLQLDAEGDVRPYTGPVVASYFGMYRRVYNIESFAAVAPPIQGVSGFLKGPMPFD</sequence>
<protein>
    <submittedName>
        <fullName evidence="2">Uncharacterized protein</fullName>
    </submittedName>
</protein>
<dbReference type="AlphaFoldDB" id="A0A5M3MNI8"/>
<dbReference type="EMBL" id="JH711579">
    <property type="protein sequence ID" value="EIW80722.1"/>
    <property type="molecule type" value="Genomic_DNA"/>
</dbReference>
<name>A0A5M3MNI8_CONPW</name>
<evidence type="ECO:0000256" key="1">
    <source>
        <dbReference type="SAM" id="Phobius"/>
    </source>
</evidence>
<organism evidence="2 3">
    <name type="scientific">Coniophora puteana (strain RWD-64-598)</name>
    <name type="common">Brown rot fungus</name>
    <dbReference type="NCBI Taxonomy" id="741705"/>
    <lineage>
        <taxon>Eukaryota</taxon>
        <taxon>Fungi</taxon>
        <taxon>Dikarya</taxon>
        <taxon>Basidiomycota</taxon>
        <taxon>Agaricomycotina</taxon>
        <taxon>Agaricomycetes</taxon>
        <taxon>Agaricomycetidae</taxon>
        <taxon>Boletales</taxon>
        <taxon>Coniophorineae</taxon>
        <taxon>Coniophoraceae</taxon>
        <taxon>Coniophora</taxon>
    </lineage>
</organism>
<accession>A0A5M3MNI8</accession>
<dbReference type="Proteomes" id="UP000053558">
    <property type="component" value="Unassembled WGS sequence"/>
</dbReference>
<evidence type="ECO:0000313" key="2">
    <source>
        <dbReference type="EMBL" id="EIW80722.1"/>
    </source>
</evidence>
<gene>
    <name evidence="2" type="ORF">CONPUDRAFT_154728</name>
</gene>
<evidence type="ECO:0000313" key="3">
    <source>
        <dbReference type="Proteomes" id="UP000053558"/>
    </source>
</evidence>
<keyword evidence="3" id="KW-1185">Reference proteome</keyword>
<reference evidence="3" key="1">
    <citation type="journal article" date="2012" name="Science">
        <title>The Paleozoic origin of enzymatic lignin decomposition reconstructed from 31 fungal genomes.</title>
        <authorList>
            <person name="Floudas D."/>
            <person name="Binder M."/>
            <person name="Riley R."/>
            <person name="Barry K."/>
            <person name="Blanchette R.A."/>
            <person name="Henrissat B."/>
            <person name="Martinez A.T."/>
            <person name="Otillar R."/>
            <person name="Spatafora J.W."/>
            <person name="Yadav J.S."/>
            <person name="Aerts A."/>
            <person name="Benoit I."/>
            <person name="Boyd A."/>
            <person name="Carlson A."/>
            <person name="Copeland A."/>
            <person name="Coutinho P.M."/>
            <person name="de Vries R.P."/>
            <person name="Ferreira P."/>
            <person name="Findley K."/>
            <person name="Foster B."/>
            <person name="Gaskell J."/>
            <person name="Glotzer D."/>
            <person name="Gorecki P."/>
            <person name="Heitman J."/>
            <person name="Hesse C."/>
            <person name="Hori C."/>
            <person name="Igarashi K."/>
            <person name="Jurgens J.A."/>
            <person name="Kallen N."/>
            <person name="Kersten P."/>
            <person name="Kohler A."/>
            <person name="Kuees U."/>
            <person name="Kumar T.K.A."/>
            <person name="Kuo A."/>
            <person name="LaButti K."/>
            <person name="Larrondo L.F."/>
            <person name="Lindquist E."/>
            <person name="Ling A."/>
            <person name="Lombard V."/>
            <person name="Lucas S."/>
            <person name="Lundell T."/>
            <person name="Martin R."/>
            <person name="McLaughlin D.J."/>
            <person name="Morgenstern I."/>
            <person name="Morin E."/>
            <person name="Murat C."/>
            <person name="Nagy L.G."/>
            <person name="Nolan M."/>
            <person name="Ohm R.A."/>
            <person name="Patyshakuliyeva A."/>
            <person name="Rokas A."/>
            <person name="Ruiz-Duenas F.J."/>
            <person name="Sabat G."/>
            <person name="Salamov A."/>
            <person name="Samejima M."/>
            <person name="Schmutz J."/>
            <person name="Slot J.C."/>
            <person name="St John F."/>
            <person name="Stenlid J."/>
            <person name="Sun H."/>
            <person name="Sun S."/>
            <person name="Syed K."/>
            <person name="Tsang A."/>
            <person name="Wiebenga A."/>
            <person name="Young D."/>
            <person name="Pisabarro A."/>
            <person name="Eastwood D.C."/>
            <person name="Martin F."/>
            <person name="Cullen D."/>
            <person name="Grigoriev I.V."/>
            <person name="Hibbett D.S."/>
        </authorList>
    </citation>
    <scope>NUCLEOTIDE SEQUENCE [LARGE SCALE GENOMIC DNA]</scope>
    <source>
        <strain evidence="3">RWD-64-598 SS2</strain>
    </source>
</reference>
<dbReference type="GeneID" id="19203316"/>
<comment type="caution">
    <text evidence="2">The sequence shown here is derived from an EMBL/GenBank/DDBJ whole genome shotgun (WGS) entry which is preliminary data.</text>
</comment>
<dbReference type="KEGG" id="cput:CONPUDRAFT_154728"/>
<dbReference type="RefSeq" id="XP_007769597.1">
    <property type="nucleotide sequence ID" value="XM_007771407.1"/>
</dbReference>
<proteinExistence type="predicted"/>
<dbReference type="OrthoDB" id="2954405at2759"/>